<dbReference type="EMBL" id="ATLV01027100">
    <property type="status" value="NOT_ANNOTATED_CDS"/>
    <property type="molecule type" value="Genomic_DNA"/>
</dbReference>
<dbReference type="VEuPathDB" id="VectorBase:ASIC022172"/>
<evidence type="ECO:0000256" key="1">
    <source>
        <dbReference type="SAM" id="MobiDB-lite"/>
    </source>
</evidence>
<dbReference type="EnsemblMetazoa" id="ASIC022172-RA">
    <property type="protein sequence ID" value="ASIC022172-PA"/>
    <property type="gene ID" value="ASIC022172"/>
</dbReference>
<evidence type="ECO:0000313" key="4">
    <source>
        <dbReference type="Proteomes" id="UP000030765"/>
    </source>
</evidence>
<keyword evidence="4" id="KW-1185">Reference proteome</keyword>
<dbReference type="EMBL" id="KE525423">
    <property type="protein sequence ID" value="KFB53928.1"/>
    <property type="molecule type" value="Genomic_DNA"/>
</dbReference>
<proteinExistence type="predicted"/>
<gene>
    <name evidence="2" type="ORF">ZHAS_00022172</name>
</gene>
<accession>A0A084WUN4</accession>
<reference evidence="3" key="2">
    <citation type="submission" date="2020-05" db="UniProtKB">
        <authorList>
            <consortium name="EnsemblMetazoa"/>
        </authorList>
    </citation>
    <scope>IDENTIFICATION</scope>
</reference>
<evidence type="ECO:0000313" key="3">
    <source>
        <dbReference type="EnsemblMetazoa" id="ASIC022172-PA"/>
    </source>
</evidence>
<name>A0A084WUN4_ANOSI</name>
<dbReference type="AlphaFoldDB" id="A0A084WUN4"/>
<sequence>MDAMKRLKFLRRDRVRGPHLAALTANCMAVRDVQHTQHPTPIYPAEVNGWHNLPAPPAGPEGVRPSKIETRKQASTDDKLSPISLLAATRATSSPN</sequence>
<evidence type="ECO:0000313" key="2">
    <source>
        <dbReference type="EMBL" id="KFB53928.1"/>
    </source>
</evidence>
<reference evidence="2 4" key="1">
    <citation type="journal article" date="2014" name="BMC Genomics">
        <title>Genome sequence of Anopheles sinensis provides insight into genetics basis of mosquito competence for malaria parasites.</title>
        <authorList>
            <person name="Zhou D."/>
            <person name="Zhang D."/>
            <person name="Ding G."/>
            <person name="Shi L."/>
            <person name="Hou Q."/>
            <person name="Ye Y."/>
            <person name="Xu Y."/>
            <person name="Zhou H."/>
            <person name="Xiong C."/>
            <person name="Li S."/>
            <person name="Yu J."/>
            <person name="Hong S."/>
            <person name="Yu X."/>
            <person name="Zou P."/>
            <person name="Chen C."/>
            <person name="Chang X."/>
            <person name="Wang W."/>
            <person name="Lv Y."/>
            <person name="Sun Y."/>
            <person name="Ma L."/>
            <person name="Shen B."/>
            <person name="Zhu C."/>
        </authorList>
    </citation>
    <scope>NUCLEOTIDE SEQUENCE [LARGE SCALE GENOMIC DNA]</scope>
</reference>
<organism evidence="2">
    <name type="scientific">Anopheles sinensis</name>
    <name type="common">Mosquito</name>
    <dbReference type="NCBI Taxonomy" id="74873"/>
    <lineage>
        <taxon>Eukaryota</taxon>
        <taxon>Metazoa</taxon>
        <taxon>Ecdysozoa</taxon>
        <taxon>Arthropoda</taxon>
        <taxon>Hexapoda</taxon>
        <taxon>Insecta</taxon>
        <taxon>Pterygota</taxon>
        <taxon>Neoptera</taxon>
        <taxon>Endopterygota</taxon>
        <taxon>Diptera</taxon>
        <taxon>Nematocera</taxon>
        <taxon>Culicoidea</taxon>
        <taxon>Culicidae</taxon>
        <taxon>Anophelinae</taxon>
        <taxon>Anopheles</taxon>
    </lineage>
</organism>
<feature type="compositionally biased region" description="Basic and acidic residues" evidence="1">
    <location>
        <begin position="64"/>
        <end position="80"/>
    </location>
</feature>
<feature type="region of interest" description="Disordered" evidence="1">
    <location>
        <begin position="39"/>
        <end position="96"/>
    </location>
</feature>
<dbReference type="Proteomes" id="UP000030765">
    <property type="component" value="Unassembled WGS sequence"/>
</dbReference>
<protein>
    <submittedName>
        <fullName evidence="2 3">Uncharacterized protein</fullName>
    </submittedName>
</protein>